<accession>K3YAZ9</accession>
<protein>
    <submittedName>
        <fullName evidence="1">Uncharacterized protein</fullName>
    </submittedName>
</protein>
<dbReference type="AlphaFoldDB" id="K3YAZ9"/>
<dbReference type="InParanoid" id="K3YAZ9"/>
<dbReference type="Proteomes" id="UP000004995">
    <property type="component" value="Unassembled WGS sequence"/>
</dbReference>
<name>K3YAZ9_SETIT</name>
<reference evidence="1" key="2">
    <citation type="submission" date="2018-08" db="UniProtKB">
        <authorList>
            <consortium name="EnsemblPlants"/>
        </authorList>
    </citation>
    <scope>IDENTIFICATION</scope>
    <source>
        <strain evidence="1">Yugu1</strain>
    </source>
</reference>
<dbReference type="EnsemblPlants" id="KQK98393">
    <property type="protein sequence ID" value="KQK98393"/>
    <property type="gene ID" value="SETIT_011391mg"/>
</dbReference>
<proteinExistence type="predicted"/>
<evidence type="ECO:0000313" key="1">
    <source>
        <dbReference type="EnsemblPlants" id="KQK98393"/>
    </source>
</evidence>
<dbReference type="HOGENOM" id="CLU_2150270_0_0_1"/>
<organism evidence="1 2">
    <name type="scientific">Setaria italica</name>
    <name type="common">Foxtail millet</name>
    <name type="synonym">Panicum italicum</name>
    <dbReference type="NCBI Taxonomy" id="4555"/>
    <lineage>
        <taxon>Eukaryota</taxon>
        <taxon>Viridiplantae</taxon>
        <taxon>Streptophyta</taxon>
        <taxon>Embryophyta</taxon>
        <taxon>Tracheophyta</taxon>
        <taxon>Spermatophyta</taxon>
        <taxon>Magnoliopsida</taxon>
        <taxon>Liliopsida</taxon>
        <taxon>Poales</taxon>
        <taxon>Poaceae</taxon>
        <taxon>PACMAD clade</taxon>
        <taxon>Panicoideae</taxon>
        <taxon>Panicodae</taxon>
        <taxon>Paniceae</taxon>
        <taxon>Cenchrinae</taxon>
        <taxon>Setaria</taxon>
    </lineage>
</organism>
<evidence type="ECO:0000313" key="2">
    <source>
        <dbReference type="Proteomes" id="UP000004995"/>
    </source>
</evidence>
<dbReference type="EMBL" id="AGNK02004464">
    <property type="status" value="NOT_ANNOTATED_CDS"/>
    <property type="molecule type" value="Genomic_DNA"/>
</dbReference>
<reference evidence="2" key="1">
    <citation type="journal article" date="2012" name="Nat. Biotechnol.">
        <title>Reference genome sequence of the model plant Setaria.</title>
        <authorList>
            <person name="Bennetzen J.L."/>
            <person name="Schmutz J."/>
            <person name="Wang H."/>
            <person name="Percifield R."/>
            <person name="Hawkins J."/>
            <person name="Pontaroli A.C."/>
            <person name="Estep M."/>
            <person name="Feng L."/>
            <person name="Vaughn J.N."/>
            <person name="Grimwood J."/>
            <person name="Jenkins J."/>
            <person name="Barry K."/>
            <person name="Lindquist E."/>
            <person name="Hellsten U."/>
            <person name="Deshpande S."/>
            <person name="Wang X."/>
            <person name="Wu X."/>
            <person name="Mitros T."/>
            <person name="Triplett J."/>
            <person name="Yang X."/>
            <person name="Ye C.Y."/>
            <person name="Mauro-Herrera M."/>
            <person name="Wang L."/>
            <person name="Li P."/>
            <person name="Sharma M."/>
            <person name="Sharma R."/>
            <person name="Ronald P.C."/>
            <person name="Panaud O."/>
            <person name="Kellogg E.A."/>
            <person name="Brutnell T.P."/>
            <person name="Doust A.N."/>
            <person name="Tuskan G.A."/>
            <person name="Rokhsar D."/>
            <person name="Devos K.M."/>
        </authorList>
    </citation>
    <scope>NUCLEOTIDE SEQUENCE [LARGE SCALE GENOMIC DNA]</scope>
    <source>
        <strain evidence="2">cv. Yugu1</strain>
    </source>
</reference>
<dbReference type="Gramene" id="KQK98393">
    <property type="protein sequence ID" value="KQK98393"/>
    <property type="gene ID" value="SETIT_011391mg"/>
</dbReference>
<keyword evidence="2" id="KW-1185">Reference proteome</keyword>
<sequence>MWAPCGSAMYDRVGLTHGPPYRWVQLTGASAHTLWSVQVLRHILCGVECSLLASKDQVSLPPVAVSIFVHIVRLVTFVLLRAGFGSRDSAQPVGGLEDQCKEFKVLTCFDLL</sequence>